<dbReference type="Pfam" id="PF10970">
    <property type="entry name" value="GerPE"/>
    <property type="match status" value="1"/>
</dbReference>
<dbReference type="EMBL" id="WNZZ01000008">
    <property type="protein sequence ID" value="MUG23342.1"/>
    <property type="molecule type" value="Genomic_DNA"/>
</dbReference>
<gene>
    <name evidence="1" type="ORF">GNQ08_13130</name>
</gene>
<dbReference type="InterPro" id="IPR024496">
    <property type="entry name" value="Spore_germ_GerPE"/>
</dbReference>
<evidence type="ECO:0000313" key="1">
    <source>
        <dbReference type="EMBL" id="MUG23342.1"/>
    </source>
</evidence>
<accession>A0A6N8EY54</accession>
<reference evidence="1 2" key="1">
    <citation type="submission" date="2019-11" db="EMBL/GenBank/DDBJ databases">
        <title>Draft genome sequences of five Paenibacillus species of dairy origin.</title>
        <authorList>
            <person name="Olajide A.M."/>
            <person name="Chen S."/>
            <person name="Lapointe G."/>
        </authorList>
    </citation>
    <scope>NUCLEOTIDE SEQUENCE [LARGE SCALE GENOMIC DNA]</scope>
    <source>
        <strain evidence="1 2">3CT49</strain>
    </source>
</reference>
<comment type="caution">
    <text evidence="1">The sequence shown here is derived from an EMBL/GenBank/DDBJ whole genome shotgun (WGS) entry which is preliminary data.</text>
</comment>
<dbReference type="RefSeq" id="WP_155620104.1">
    <property type="nucleotide sequence ID" value="NZ_JARLKV010000018.1"/>
</dbReference>
<sequence>MMRISCVNQMKVTFVIYSSFVHVGDVWGIFPDSQVFALQRQIPVFWGDEGKLEKLPVFFQPFPSQEINEEIIFTQENKSPCIHVNNLYILGISTSSGLQIGNTAILDAKNRTKHIRHLIPRD</sequence>
<protein>
    <submittedName>
        <fullName evidence="1">Spore germination protein GerPE</fullName>
    </submittedName>
</protein>
<organism evidence="1 2">
    <name type="scientific">Paenibacillus macerans</name>
    <name type="common">Bacillus macerans</name>
    <dbReference type="NCBI Taxonomy" id="44252"/>
    <lineage>
        <taxon>Bacteria</taxon>
        <taxon>Bacillati</taxon>
        <taxon>Bacillota</taxon>
        <taxon>Bacilli</taxon>
        <taxon>Bacillales</taxon>
        <taxon>Paenibacillaceae</taxon>
        <taxon>Paenibacillus</taxon>
    </lineage>
</organism>
<proteinExistence type="predicted"/>
<evidence type="ECO:0000313" key="2">
    <source>
        <dbReference type="Proteomes" id="UP000442469"/>
    </source>
</evidence>
<dbReference type="AlphaFoldDB" id="A0A6N8EY54"/>
<dbReference type="Proteomes" id="UP000442469">
    <property type="component" value="Unassembled WGS sequence"/>
</dbReference>
<name>A0A6N8EY54_PAEMA</name>